<protein>
    <submittedName>
        <fullName evidence="1">Uncharacterized protein</fullName>
    </submittedName>
</protein>
<evidence type="ECO:0000313" key="1">
    <source>
        <dbReference type="EMBL" id="KAK9018526.1"/>
    </source>
</evidence>
<organism evidence="1 2">
    <name type="scientific">Hibiscus sabdariffa</name>
    <name type="common">roselle</name>
    <dbReference type="NCBI Taxonomy" id="183260"/>
    <lineage>
        <taxon>Eukaryota</taxon>
        <taxon>Viridiplantae</taxon>
        <taxon>Streptophyta</taxon>
        <taxon>Embryophyta</taxon>
        <taxon>Tracheophyta</taxon>
        <taxon>Spermatophyta</taxon>
        <taxon>Magnoliopsida</taxon>
        <taxon>eudicotyledons</taxon>
        <taxon>Gunneridae</taxon>
        <taxon>Pentapetalae</taxon>
        <taxon>rosids</taxon>
        <taxon>malvids</taxon>
        <taxon>Malvales</taxon>
        <taxon>Malvaceae</taxon>
        <taxon>Malvoideae</taxon>
        <taxon>Hibiscus</taxon>
    </lineage>
</organism>
<comment type="caution">
    <text evidence="1">The sequence shown here is derived from an EMBL/GenBank/DDBJ whole genome shotgun (WGS) entry which is preliminary data.</text>
</comment>
<gene>
    <name evidence="1" type="ORF">V6N11_001498</name>
</gene>
<sequence>MLREIPTIKYTPTLPLESKRVIAKTNIKSLSELFLEARRKRGPVSSSEGKIKRTYVKEKHVINVADNVILESVATVTRAISTTPLSPDAQRIFGVT</sequence>
<name>A0ABR2RZX4_9ROSI</name>
<reference evidence="1 2" key="1">
    <citation type="journal article" date="2024" name="G3 (Bethesda)">
        <title>Genome assembly of Hibiscus sabdariffa L. provides insights into metabolisms of medicinal natural products.</title>
        <authorList>
            <person name="Kim T."/>
        </authorList>
    </citation>
    <scope>NUCLEOTIDE SEQUENCE [LARGE SCALE GENOMIC DNA]</scope>
    <source>
        <strain evidence="1">TK-2024</strain>
        <tissue evidence="1">Old leaves</tissue>
    </source>
</reference>
<dbReference type="EMBL" id="JBBPBN010000019">
    <property type="protein sequence ID" value="KAK9018526.1"/>
    <property type="molecule type" value="Genomic_DNA"/>
</dbReference>
<accession>A0ABR2RZX4</accession>
<proteinExistence type="predicted"/>
<keyword evidence="2" id="KW-1185">Reference proteome</keyword>
<evidence type="ECO:0000313" key="2">
    <source>
        <dbReference type="Proteomes" id="UP001396334"/>
    </source>
</evidence>
<dbReference type="Proteomes" id="UP001396334">
    <property type="component" value="Unassembled WGS sequence"/>
</dbReference>